<protein>
    <recommendedName>
        <fullName evidence="4">Transmembrane protein</fullName>
    </recommendedName>
</protein>
<evidence type="ECO:0008006" key="4">
    <source>
        <dbReference type="Google" id="ProtNLM"/>
    </source>
</evidence>
<keyword evidence="3" id="KW-1185">Reference proteome</keyword>
<dbReference type="HOGENOM" id="CLU_1315219_0_0_1"/>
<name>A0A067MDG3_BOTB1</name>
<proteinExistence type="predicted"/>
<dbReference type="AlphaFoldDB" id="A0A067MDG3"/>
<dbReference type="InParanoid" id="A0A067MDG3"/>
<feature type="signal peptide" evidence="1">
    <location>
        <begin position="1"/>
        <end position="19"/>
    </location>
</feature>
<evidence type="ECO:0000313" key="3">
    <source>
        <dbReference type="Proteomes" id="UP000027195"/>
    </source>
</evidence>
<evidence type="ECO:0000313" key="2">
    <source>
        <dbReference type="EMBL" id="KDQ13793.1"/>
    </source>
</evidence>
<gene>
    <name evidence="2" type="ORF">BOTBODRAFT_33229</name>
</gene>
<dbReference type="EMBL" id="KL198041">
    <property type="protein sequence ID" value="KDQ13793.1"/>
    <property type="molecule type" value="Genomic_DNA"/>
</dbReference>
<evidence type="ECO:0000256" key="1">
    <source>
        <dbReference type="SAM" id="SignalP"/>
    </source>
</evidence>
<keyword evidence="1" id="KW-0732">Signal</keyword>
<feature type="chain" id="PRO_5001641202" description="Transmembrane protein" evidence="1">
    <location>
        <begin position="20"/>
        <end position="210"/>
    </location>
</feature>
<sequence length="210" mass="21548">MRFAAIFASVLSLGFLAAAAPTVTGAALTARDADLAVRSENALVARGDGPECDACNGQGLALLDAVANIHVNIHASVQALTDACNSGKHGYSDLQPLIADLKAQVQALVDAVVKAHVNVLGIVNVNILVDANVWASLCLQILCEIFDCLKLALSVCTEAKADIAACIQVCVSAIVQANDCVPNCGQAIIAGLQAYVDLCLSLGVNLNAIL</sequence>
<organism evidence="2 3">
    <name type="scientific">Botryobasidium botryosum (strain FD-172 SS1)</name>
    <dbReference type="NCBI Taxonomy" id="930990"/>
    <lineage>
        <taxon>Eukaryota</taxon>
        <taxon>Fungi</taxon>
        <taxon>Dikarya</taxon>
        <taxon>Basidiomycota</taxon>
        <taxon>Agaricomycotina</taxon>
        <taxon>Agaricomycetes</taxon>
        <taxon>Cantharellales</taxon>
        <taxon>Botryobasidiaceae</taxon>
        <taxon>Botryobasidium</taxon>
    </lineage>
</organism>
<reference evidence="3" key="1">
    <citation type="journal article" date="2014" name="Proc. Natl. Acad. Sci. U.S.A.">
        <title>Extensive sampling of basidiomycete genomes demonstrates inadequacy of the white-rot/brown-rot paradigm for wood decay fungi.</title>
        <authorList>
            <person name="Riley R."/>
            <person name="Salamov A.A."/>
            <person name="Brown D.W."/>
            <person name="Nagy L.G."/>
            <person name="Floudas D."/>
            <person name="Held B.W."/>
            <person name="Levasseur A."/>
            <person name="Lombard V."/>
            <person name="Morin E."/>
            <person name="Otillar R."/>
            <person name="Lindquist E.A."/>
            <person name="Sun H."/>
            <person name="LaButti K.M."/>
            <person name="Schmutz J."/>
            <person name="Jabbour D."/>
            <person name="Luo H."/>
            <person name="Baker S.E."/>
            <person name="Pisabarro A.G."/>
            <person name="Walton J.D."/>
            <person name="Blanchette R.A."/>
            <person name="Henrissat B."/>
            <person name="Martin F."/>
            <person name="Cullen D."/>
            <person name="Hibbett D.S."/>
            <person name="Grigoriev I.V."/>
        </authorList>
    </citation>
    <scope>NUCLEOTIDE SEQUENCE [LARGE SCALE GENOMIC DNA]</scope>
    <source>
        <strain evidence="3">FD-172 SS1</strain>
    </source>
</reference>
<dbReference type="Proteomes" id="UP000027195">
    <property type="component" value="Unassembled WGS sequence"/>
</dbReference>
<accession>A0A067MDG3</accession>